<keyword evidence="2" id="KW-0813">Transport</keyword>
<keyword evidence="3" id="KW-0653">Protein transport</keyword>
<protein>
    <recommendedName>
        <fullName evidence="6">Importin subunit alpha</fullName>
    </recommendedName>
</protein>
<gene>
    <name evidence="5" type="ORF">DTER00134_LOCUS6852</name>
</gene>
<dbReference type="PROSITE" id="PS50176">
    <property type="entry name" value="ARM_REPEAT"/>
    <property type="match status" value="1"/>
</dbReference>
<dbReference type="InterPro" id="IPR011989">
    <property type="entry name" value="ARM-like"/>
</dbReference>
<evidence type="ECO:0000256" key="2">
    <source>
        <dbReference type="ARBA" id="ARBA00022448"/>
    </source>
</evidence>
<dbReference type="SMART" id="SM00185">
    <property type="entry name" value="ARM"/>
    <property type="match status" value="7"/>
</dbReference>
<dbReference type="Pfam" id="PF00514">
    <property type="entry name" value="Arm"/>
    <property type="match status" value="3"/>
</dbReference>
<dbReference type="InterPro" id="IPR000225">
    <property type="entry name" value="Armadillo"/>
</dbReference>
<dbReference type="Gene3D" id="1.25.10.10">
    <property type="entry name" value="Leucine-rich Repeat Variant"/>
    <property type="match status" value="1"/>
</dbReference>
<dbReference type="AlphaFoldDB" id="A0A7S3QT32"/>
<dbReference type="EMBL" id="HBIP01012133">
    <property type="protein sequence ID" value="CAE0491779.1"/>
    <property type="molecule type" value="Transcribed_RNA"/>
</dbReference>
<proteinExistence type="inferred from homology"/>
<feature type="repeat" description="ARM" evidence="4">
    <location>
        <begin position="237"/>
        <end position="268"/>
    </location>
</feature>
<sequence>MGCGASKAAEVLPGQAADNVERKEHAIAAENGTDVANAPGGRQLNKVSSQLGGKTVQNSFVVQKTRSRNKRATEEALGDSIPTKVERDPNWDFKEEEPLNKDAANAFQLPAESVVVAEPGMQGPAISGPSFKMARGAQAQILADLKSKGQMQDVPANKEKLSSSDPDVVMEGVIYFREQLSVVNPPVSAVRSSGILPTLVKLLGEVHNSKLQYEVAWILTNICSAEHEDCAAVVDQNAIPIFVSMLRNCEETDVLEQAIWALGNIAADCTELQRAVLDEEVVFPLLECMERHMAHPSVLRHCAWLLSNLCRPKPQEDVLLDTIPMACRIIASSSDQEAITHACWALKYLTGAPHGLDVLSEVPELEATLSKLVAWIEEATSILTIPSLRTVVNLCSGSSRNMQLIVDAGALSAMLACLDKCDRLSLKKDAVWALSNVAAGTCSQVEAMARAGAFPKIIALLHGNEEALKRECAFTLANPWASNVGISPDVADLLIKDGVLKELVDLLDLSVDTSIVKVAIQGLQEATKRGQQMMRDEANKQMAEGQEEPNVSNRIAEVIKEHVSDVSMCMKIIETLVCAGEGVHWPQETICITRRDQPAFRSDDRVLRCALNCCTIQLLPSDIHYLNHTT</sequence>
<evidence type="ECO:0000256" key="4">
    <source>
        <dbReference type="PROSITE-ProRule" id="PRU00259"/>
    </source>
</evidence>
<accession>A0A7S3QT32</accession>
<dbReference type="InterPro" id="IPR016024">
    <property type="entry name" value="ARM-type_fold"/>
</dbReference>
<evidence type="ECO:0000256" key="3">
    <source>
        <dbReference type="ARBA" id="ARBA00022927"/>
    </source>
</evidence>
<organism evidence="5">
    <name type="scientific">Dunaliella tertiolecta</name>
    <name type="common">Green alga</name>
    <dbReference type="NCBI Taxonomy" id="3047"/>
    <lineage>
        <taxon>Eukaryota</taxon>
        <taxon>Viridiplantae</taxon>
        <taxon>Chlorophyta</taxon>
        <taxon>core chlorophytes</taxon>
        <taxon>Chlorophyceae</taxon>
        <taxon>CS clade</taxon>
        <taxon>Chlamydomonadales</taxon>
        <taxon>Dunaliellaceae</taxon>
        <taxon>Dunaliella</taxon>
    </lineage>
</organism>
<dbReference type="SUPFAM" id="SSF48371">
    <property type="entry name" value="ARM repeat"/>
    <property type="match status" value="1"/>
</dbReference>
<evidence type="ECO:0000313" key="5">
    <source>
        <dbReference type="EMBL" id="CAE0491779.1"/>
    </source>
</evidence>
<evidence type="ECO:0000256" key="1">
    <source>
        <dbReference type="ARBA" id="ARBA00010394"/>
    </source>
</evidence>
<name>A0A7S3QT32_DUNTE</name>
<comment type="similarity">
    <text evidence="1">Belongs to the importin alpha family.</text>
</comment>
<dbReference type="PANTHER" id="PTHR23316">
    <property type="entry name" value="IMPORTIN ALPHA"/>
    <property type="match status" value="1"/>
</dbReference>
<dbReference type="GO" id="GO:0015031">
    <property type="term" value="P:protein transport"/>
    <property type="evidence" value="ECO:0007669"/>
    <property type="project" value="UniProtKB-KW"/>
</dbReference>
<reference evidence="5" key="1">
    <citation type="submission" date="2021-01" db="EMBL/GenBank/DDBJ databases">
        <authorList>
            <person name="Corre E."/>
            <person name="Pelletier E."/>
            <person name="Niang G."/>
            <person name="Scheremetjew M."/>
            <person name="Finn R."/>
            <person name="Kale V."/>
            <person name="Holt S."/>
            <person name="Cochrane G."/>
            <person name="Meng A."/>
            <person name="Brown T."/>
            <person name="Cohen L."/>
        </authorList>
    </citation>
    <scope>NUCLEOTIDE SEQUENCE</scope>
    <source>
        <strain evidence="5">CCMP1320</strain>
    </source>
</reference>
<evidence type="ECO:0008006" key="6">
    <source>
        <dbReference type="Google" id="ProtNLM"/>
    </source>
</evidence>